<dbReference type="AlphaFoldDB" id="A0A540VIA0"/>
<sequence>MYAIIGGMKAIAQRFIRSSAVDGPEADLYQFTVDFFTFFGAQVRRLDRSRQGPLQVQLPPEMAEHFGRSELRLAFRHVEDATAYDLVAHGSRLFDRMLAWLERRAAFTLQQLPRRVTASEALMQAVRPVNASITGLRLQEQFQPIFVFNWRLTYRADDKREELYTVLLDEEGHRIPQPDEPQAPAHALDLEQLLADAQPFPPADSGNGDGQPKLPPLTRLVRLAEAARKYAIYHADLRCAGHEAEIYPRLYKVLNRLTTYYRQQIEEVYDASDPTGEKRRALEEDLARKIAEEVENHRLRVQVHLFSYAILHVPVAVADLTLSDGRQEAAVQVRLNRYTGQLHRPTCHACGQETEAIALDARGHVTCDACLLQCASCLAVVCASCGVAACPHCGRENCDACSEVCWACGERACQEHISTCPVCGDRVCHQCQACCDHCGVRQCRTHLRVDAVAMAHGEPQQICADCAVRCPGCHQYSAQTGLCAASGQRFCQNCLVTCAGCGVQVGPGFYHRSEADGQAYCLNCLVECPACGRQEPAIATCVTCGADCCPACGHRCVICDQLSCAQHGAVMAGCGHGVCAAHVTQCVVGQEPVCPLCEPACGICQQHACAAHRKTCRRCGQEYCQECVRLSGFCDTCATIGRDGEVVQLSREPWGEDPRVAALAPGYHWLRAANHRYVIYVGQSLLGDGAIVVVDRGAEPPQVVVAEKSRRVDFLRHFFGQGP</sequence>
<proteinExistence type="predicted"/>
<dbReference type="InParanoid" id="A0A540VIA0"/>
<keyword evidence="2" id="KW-1185">Reference proteome</keyword>
<dbReference type="OrthoDB" id="1753657at2"/>
<dbReference type="RefSeq" id="WP_141609557.1">
    <property type="nucleotide sequence ID" value="NZ_VIGC02000008.1"/>
</dbReference>
<gene>
    <name evidence="1" type="ORF">FKZ61_07950</name>
</gene>
<reference evidence="1 2" key="1">
    <citation type="submission" date="2019-06" db="EMBL/GenBank/DDBJ databases">
        <title>Genome sequence of Litorilinea aerophila BAA-2444.</title>
        <authorList>
            <person name="Maclea K.S."/>
            <person name="Maurais E.G."/>
            <person name="Iannazzi L.C."/>
        </authorList>
    </citation>
    <scope>NUCLEOTIDE SEQUENCE [LARGE SCALE GENOMIC DNA]</scope>
    <source>
        <strain evidence="1 2">ATCC BAA-2444</strain>
    </source>
</reference>
<organism evidence="1 2">
    <name type="scientific">Litorilinea aerophila</name>
    <dbReference type="NCBI Taxonomy" id="1204385"/>
    <lineage>
        <taxon>Bacteria</taxon>
        <taxon>Bacillati</taxon>
        <taxon>Chloroflexota</taxon>
        <taxon>Caldilineae</taxon>
        <taxon>Caldilineales</taxon>
        <taxon>Caldilineaceae</taxon>
        <taxon>Litorilinea</taxon>
    </lineage>
</organism>
<comment type="caution">
    <text evidence="1">The sequence shown here is derived from an EMBL/GenBank/DDBJ whole genome shotgun (WGS) entry which is preliminary data.</text>
</comment>
<name>A0A540VIA0_9CHLR</name>
<evidence type="ECO:0000313" key="1">
    <source>
        <dbReference type="EMBL" id="TQE96412.1"/>
    </source>
</evidence>
<evidence type="ECO:0000313" key="2">
    <source>
        <dbReference type="Proteomes" id="UP000317371"/>
    </source>
</evidence>
<protein>
    <submittedName>
        <fullName evidence="1">Uncharacterized protein</fullName>
    </submittedName>
</protein>
<dbReference type="EMBL" id="VIGC01000008">
    <property type="protein sequence ID" value="TQE96412.1"/>
    <property type="molecule type" value="Genomic_DNA"/>
</dbReference>
<accession>A0A540VIA0</accession>
<dbReference type="Proteomes" id="UP000317371">
    <property type="component" value="Unassembled WGS sequence"/>
</dbReference>